<dbReference type="Proteomes" id="UP000234681">
    <property type="component" value="Chromosome 19"/>
</dbReference>
<dbReference type="GO" id="GO:0006281">
    <property type="term" value="P:DNA repair"/>
    <property type="evidence" value="ECO:0007669"/>
    <property type="project" value="UniProtKB-KW"/>
</dbReference>
<reference evidence="19" key="1">
    <citation type="journal article" date="2005" name="Genome Res.">
        <title>Gene and alternative splicing annotation with AIR.</title>
        <authorList>
            <person name="Florea L."/>
            <person name="Di Francesco V."/>
            <person name="Miller J."/>
            <person name="Turner R."/>
            <person name="Yao A."/>
            <person name="Harris M."/>
            <person name="Walenz B."/>
            <person name="Mobarry C."/>
            <person name="Merkulov G.V."/>
            <person name="Charlab R."/>
            <person name="Dew I."/>
            <person name="Deng Z."/>
            <person name="Istrail S."/>
            <person name="Li P."/>
            <person name="Sutton G."/>
        </authorList>
    </citation>
    <scope>NUCLEOTIDE SEQUENCE</scope>
    <source>
        <strain evidence="19">BN</strain>
    </source>
</reference>
<evidence type="ECO:0000256" key="7">
    <source>
        <dbReference type="ARBA" id="ARBA00022763"/>
    </source>
</evidence>
<dbReference type="EMBL" id="CH474054">
    <property type="protein sequence ID" value="EDL96748.1"/>
    <property type="molecule type" value="Genomic_DNA"/>
</dbReference>
<dbReference type="GO" id="GO:0005634">
    <property type="term" value="C:nucleus"/>
    <property type="evidence" value="ECO:0007669"/>
    <property type="project" value="UniProtKB-SubCell"/>
</dbReference>
<keyword evidence="6" id="KW-0479">Metal-binding</keyword>
<feature type="domain" description="UBZ4-type" evidence="18">
    <location>
        <begin position="418"/>
        <end position="445"/>
    </location>
</feature>
<keyword evidence="4" id="KW-0158">Chromosome</keyword>
<feature type="compositionally biased region" description="Polar residues" evidence="17">
    <location>
        <begin position="402"/>
        <end position="414"/>
    </location>
</feature>
<evidence type="ECO:0000256" key="2">
    <source>
        <dbReference type="ARBA" id="ARBA00004286"/>
    </source>
</evidence>
<evidence type="ECO:0000256" key="4">
    <source>
        <dbReference type="ARBA" id="ARBA00022454"/>
    </source>
</evidence>
<evidence type="ECO:0000256" key="14">
    <source>
        <dbReference type="ARBA" id="ARBA00023885"/>
    </source>
</evidence>
<feature type="compositionally biased region" description="Polar residues" evidence="17">
    <location>
        <begin position="383"/>
        <end position="394"/>
    </location>
</feature>
<keyword evidence="5" id="KW-0645">Protease</keyword>
<evidence type="ECO:0000256" key="13">
    <source>
        <dbReference type="ARBA" id="ARBA00023242"/>
    </source>
</evidence>
<dbReference type="InterPro" id="IPR044245">
    <property type="entry name" value="Spartan"/>
</dbReference>
<evidence type="ECO:0000256" key="16">
    <source>
        <dbReference type="PROSITE-ProRule" id="PRU01256"/>
    </source>
</evidence>
<comment type="subcellular location">
    <subcellularLocation>
        <location evidence="2">Chromosome</location>
    </subcellularLocation>
    <subcellularLocation>
        <location evidence="1">Nucleus</location>
    </subcellularLocation>
</comment>
<evidence type="ECO:0000259" key="18">
    <source>
        <dbReference type="PROSITE" id="PS51908"/>
    </source>
</evidence>
<keyword evidence="13" id="KW-0539">Nucleus</keyword>
<dbReference type="InterPro" id="IPR055220">
    <property type="entry name" value="SPRTN_ZBD"/>
</dbReference>
<dbReference type="GO" id="GO:0004222">
    <property type="term" value="F:metalloendopeptidase activity"/>
    <property type="evidence" value="ECO:0007669"/>
    <property type="project" value="InterPro"/>
</dbReference>
<gene>
    <name evidence="20" type="primary">Sprtn</name>
    <name evidence="19" type="synonym">RGD1559496_predicted</name>
    <name evidence="19" type="ORF">rCG_50892</name>
</gene>
<keyword evidence="8 16" id="KW-0863">Zinc-finger</keyword>
<proteinExistence type="inferred from homology"/>
<dbReference type="InterPro" id="IPR006640">
    <property type="entry name" value="SprT-like_domain"/>
</dbReference>
<evidence type="ECO:0000313" key="19">
    <source>
        <dbReference type="EMBL" id="EDL96748.1"/>
    </source>
</evidence>
<evidence type="ECO:0000256" key="11">
    <source>
        <dbReference type="ARBA" id="ARBA00023049"/>
    </source>
</evidence>
<protein>
    <recommendedName>
        <fullName evidence="14">DNA-dependent metalloprotease SPRTN</fullName>
    </recommendedName>
    <alternativeName>
        <fullName evidence="15">Protein with SprT-like domain at the N terminus</fullName>
    </alternativeName>
</protein>
<keyword evidence="7 16" id="KW-0227">DNA damage</keyword>
<evidence type="ECO:0000256" key="12">
    <source>
        <dbReference type="ARBA" id="ARBA00023204"/>
    </source>
</evidence>
<feature type="compositionally biased region" description="Low complexity" evidence="17">
    <location>
        <begin position="339"/>
        <end position="360"/>
    </location>
</feature>
<dbReference type="GO" id="GO:0008270">
    <property type="term" value="F:zinc ion binding"/>
    <property type="evidence" value="ECO:0007669"/>
    <property type="project" value="UniProtKB-KW"/>
</dbReference>
<dbReference type="AlphaFoldDB" id="A6KJ26"/>
<comment type="similarity">
    <text evidence="3">Belongs to the Spartan family.</text>
</comment>
<evidence type="ECO:0000256" key="9">
    <source>
        <dbReference type="ARBA" id="ARBA00022801"/>
    </source>
</evidence>
<dbReference type="SMART" id="SM00731">
    <property type="entry name" value="SprT"/>
    <property type="match status" value="1"/>
</dbReference>
<dbReference type="GO" id="GO:0003697">
    <property type="term" value="F:single-stranded DNA binding"/>
    <property type="evidence" value="ECO:0007669"/>
    <property type="project" value="InterPro"/>
</dbReference>
<evidence type="ECO:0000256" key="8">
    <source>
        <dbReference type="ARBA" id="ARBA00022771"/>
    </source>
</evidence>
<dbReference type="Pfam" id="PF22934">
    <property type="entry name" value="SPRTN_ZBD"/>
    <property type="match status" value="1"/>
</dbReference>
<dbReference type="Gene3D" id="3.30.160.60">
    <property type="entry name" value="Classic Zinc Finger"/>
    <property type="match status" value="1"/>
</dbReference>
<reference evidence="19" key="2">
    <citation type="submission" date="2005-07" db="EMBL/GenBank/DDBJ databases">
        <authorList>
            <person name="Mural R.J."/>
            <person name="Li P.W."/>
            <person name="Adams M.D."/>
            <person name="Amanatides P.G."/>
            <person name="Baden-Tillson H."/>
            <person name="Barnstead M."/>
            <person name="Chin S.H."/>
            <person name="Dew I."/>
            <person name="Evans C.A."/>
            <person name="Ferriera S."/>
            <person name="Flanigan M."/>
            <person name="Fosler C."/>
            <person name="Glodek A."/>
            <person name="Gu Z."/>
            <person name="Holt R.A."/>
            <person name="Jennings D."/>
            <person name="Kraft C.L."/>
            <person name="Lu F."/>
            <person name="Nguyen T."/>
            <person name="Nusskern D.R."/>
            <person name="Pfannkoch C.M."/>
            <person name="Sitter C."/>
            <person name="Sutton G.G."/>
            <person name="Venter J.C."/>
            <person name="Wang Z."/>
            <person name="Woodage T."/>
            <person name="Zheng X.H."/>
            <person name="Zhong F."/>
        </authorList>
    </citation>
    <scope>NUCLEOTIDE SEQUENCE</scope>
    <source>
        <strain evidence="19">BN</strain>
    </source>
</reference>
<dbReference type="GO" id="GO:0006508">
    <property type="term" value="P:proteolysis"/>
    <property type="evidence" value="ECO:0007669"/>
    <property type="project" value="UniProtKB-KW"/>
</dbReference>
<dbReference type="PANTHER" id="PTHR21220">
    <property type="entry name" value="DNA-DEPENDENT METALLOPROTEASE SPRTN"/>
    <property type="match status" value="1"/>
</dbReference>
<evidence type="ECO:0000256" key="5">
    <source>
        <dbReference type="ARBA" id="ARBA00022670"/>
    </source>
</evidence>
<dbReference type="SMR" id="A6KJ26"/>
<evidence type="ECO:0000256" key="10">
    <source>
        <dbReference type="ARBA" id="ARBA00022833"/>
    </source>
</evidence>
<keyword evidence="10" id="KW-0862">Zinc</keyword>
<dbReference type="Pfam" id="PF10263">
    <property type="entry name" value="SprT-like"/>
    <property type="match status" value="1"/>
</dbReference>
<evidence type="ECO:0000256" key="15">
    <source>
        <dbReference type="ARBA" id="ARBA00030396"/>
    </source>
</evidence>
<organism evidence="19">
    <name type="scientific">Rattus norvegicus</name>
    <name type="common">Rat</name>
    <dbReference type="NCBI Taxonomy" id="10116"/>
    <lineage>
        <taxon>Eukaryota</taxon>
        <taxon>Metazoa</taxon>
        <taxon>Chordata</taxon>
        <taxon>Craniata</taxon>
        <taxon>Vertebrata</taxon>
        <taxon>Euteleostomi</taxon>
        <taxon>Mammalia</taxon>
        <taxon>Eutheria</taxon>
        <taxon>Euarchontoglires</taxon>
        <taxon>Glires</taxon>
        <taxon>Rodentia</taxon>
        <taxon>Myomorpha</taxon>
        <taxon>Muroidea</taxon>
        <taxon>Muridae</taxon>
        <taxon>Murinae</taxon>
        <taxon>Rattus</taxon>
    </lineage>
</organism>
<dbReference type="PROSITE" id="PS51908">
    <property type="entry name" value="ZF_UBZ4"/>
    <property type="match status" value="1"/>
</dbReference>
<evidence type="ECO:0000256" key="6">
    <source>
        <dbReference type="ARBA" id="ARBA00022723"/>
    </source>
</evidence>
<evidence type="ECO:0000256" key="17">
    <source>
        <dbReference type="SAM" id="MobiDB-lite"/>
    </source>
</evidence>
<dbReference type="InterPro" id="IPR006642">
    <property type="entry name" value="Rad18_UBZ4"/>
</dbReference>
<dbReference type="PANTHER" id="PTHR21220:SF0">
    <property type="entry name" value="DNA-DEPENDENT METALLOPROTEASE SPRTN"/>
    <property type="match status" value="1"/>
</dbReference>
<keyword evidence="11" id="KW-0482">Metalloprotease</keyword>
<sequence>MDEDLVVALRLQEEWDVQAARRAAAREPLSLVDASWELVDPTPDLQALFLQFNDRFFWGQLEAVEVKWSVRMTLCAGICTYEGRGGMCSIRLSEPLLKLRPRKDLVEVYHTFHDEVDEYRRHWWRCNGPCQHKQPYYGYVKRATNRAPSAHDYWWADHQKTCGGTYIKIKEPENYAKKGRGKTKAGKQPTSAVENKDKLCRGEAQPLIPFSGKGYVLGDTSTCPSAGKLNTSHMVNDTKGLSGQDHSASGLKLDSNVEVKCEQNGLPNKKPHLVTPLPTASHQSVLSSYFPRVSVANQKAFRNVNGSPVKSGTIDGTKHSASAGAQRKVPPSRASLRNSSKVTAPASATVTSAAGTSAAISREESGSEDQFLNKRPRLEDRTALNNIKEQTQSGGDLEDSSRPTAISTPRSSGGQRRLVNCPVCQGVVLESQINEHLDRCLEGSKTNLRPRRV</sequence>
<dbReference type="FunFam" id="3.30.160.60:FF:000331">
    <property type="entry name" value="E3 ubiquitin-protein ligase RAD18"/>
    <property type="match status" value="1"/>
</dbReference>
<feature type="region of interest" description="Disordered" evidence="17">
    <location>
        <begin position="303"/>
        <end position="416"/>
    </location>
</feature>
<evidence type="ECO:0000256" key="3">
    <source>
        <dbReference type="ARBA" id="ARBA00010724"/>
    </source>
</evidence>
<keyword evidence="12 16" id="KW-0234">DNA repair</keyword>
<dbReference type="GO" id="GO:0005694">
    <property type="term" value="C:chromosome"/>
    <property type="evidence" value="ECO:0007669"/>
    <property type="project" value="UniProtKB-SubCell"/>
</dbReference>
<dbReference type="SMART" id="SM00734">
    <property type="entry name" value="ZnF_Rad18"/>
    <property type="match status" value="1"/>
</dbReference>
<accession>A6KJ26</accession>
<evidence type="ECO:0000256" key="1">
    <source>
        <dbReference type="ARBA" id="ARBA00004123"/>
    </source>
</evidence>
<evidence type="ECO:0000313" key="20">
    <source>
        <dbReference type="RGD" id="1559496"/>
    </source>
</evidence>
<dbReference type="RGD" id="1559496">
    <property type="gene designation" value="Sprtn"/>
</dbReference>
<keyword evidence="9" id="KW-0378">Hydrolase</keyword>
<name>A6KJ26_RAT</name>